<dbReference type="PANTHER" id="PTHR33909:SF1">
    <property type="entry name" value="SEC TRANSLOCON ACCESSORY COMPLEX SUBUNIT YAJC"/>
    <property type="match status" value="1"/>
</dbReference>
<dbReference type="InterPro" id="IPR003849">
    <property type="entry name" value="Preprotein_translocase_YajC"/>
</dbReference>
<evidence type="ECO:0000256" key="3">
    <source>
        <dbReference type="ARBA" id="ARBA00022475"/>
    </source>
</evidence>
<feature type="transmembrane region" description="Helical" evidence="9">
    <location>
        <begin position="12"/>
        <end position="32"/>
    </location>
</feature>
<dbReference type="SMART" id="SM01323">
    <property type="entry name" value="YajC"/>
    <property type="match status" value="1"/>
</dbReference>
<dbReference type="GO" id="GO:0005886">
    <property type="term" value="C:plasma membrane"/>
    <property type="evidence" value="ECO:0007669"/>
    <property type="project" value="UniProtKB-SubCell"/>
</dbReference>
<keyword evidence="2" id="KW-0813">Transport</keyword>
<dbReference type="PANTHER" id="PTHR33909">
    <property type="entry name" value="SEC TRANSLOCON ACCESSORY COMPLEX SUBUNIT YAJC"/>
    <property type="match status" value="1"/>
</dbReference>
<evidence type="ECO:0000256" key="9">
    <source>
        <dbReference type="SAM" id="Phobius"/>
    </source>
</evidence>
<dbReference type="PRINTS" id="PR01853">
    <property type="entry name" value="YAJCTRNLCASE"/>
</dbReference>
<keyword evidence="8 9" id="KW-0472">Membrane</keyword>
<evidence type="ECO:0000256" key="4">
    <source>
        <dbReference type="ARBA" id="ARBA00022692"/>
    </source>
</evidence>
<reference evidence="10" key="1">
    <citation type="submission" date="2019-08" db="EMBL/GenBank/DDBJ databases">
        <authorList>
            <person name="Kucharzyk K."/>
            <person name="Murdoch R.W."/>
            <person name="Higgins S."/>
            <person name="Loffler F."/>
        </authorList>
    </citation>
    <scope>NUCLEOTIDE SEQUENCE</scope>
</reference>
<gene>
    <name evidence="10" type="ORF">SDC9_149155</name>
</gene>
<dbReference type="Pfam" id="PF02699">
    <property type="entry name" value="YajC"/>
    <property type="match status" value="1"/>
</dbReference>
<dbReference type="GO" id="GO:0015031">
    <property type="term" value="P:protein transport"/>
    <property type="evidence" value="ECO:0007669"/>
    <property type="project" value="UniProtKB-KW"/>
</dbReference>
<comment type="caution">
    <text evidence="10">The sequence shown here is derived from an EMBL/GenBank/DDBJ whole genome shotgun (WGS) entry which is preliminary data.</text>
</comment>
<proteinExistence type="predicted"/>
<sequence>MFFLAAGGDLGSMLVSLLPLLGMFAIMYFLILKPEKKRKETYRQMLTQLSVNDEIITKGGVIGKIIKLEDDYMVVETGPDRVRLRMVRDAIFSKVEKTEPTVKVERS</sequence>
<dbReference type="AlphaFoldDB" id="A0A645EL00"/>
<keyword evidence="4 9" id="KW-0812">Transmembrane</keyword>
<keyword evidence="7" id="KW-0811">Translocation</keyword>
<keyword evidence="3" id="KW-1003">Cell membrane</keyword>
<name>A0A645EL00_9ZZZZ</name>
<dbReference type="NCBIfam" id="TIGR00739">
    <property type="entry name" value="yajC"/>
    <property type="match status" value="1"/>
</dbReference>
<evidence type="ECO:0000256" key="6">
    <source>
        <dbReference type="ARBA" id="ARBA00022989"/>
    </source>
</evidence>
<evidence type="ECO:0000313" key="10">
    <source>
        <dbReference type="EMBL" id="MPN01942.1"/>
    </source>
</evidence>
<accession>A0A645EL00</accession>
<evidence type="ECO:0000256" key="7">
    <source>
        <dbReference type="ARBA" id="ARBA00023010"/>
    </source>
</evidence>
<keyword evidence="6 9" id="KW-1133">Transmembrane helix</keyword>
<evidence type="ECO:0000256" key="1">
    <source>
        <dbReference type="ARBA" id="ARBA00004162"/>
    </source>
</evidence>
<evidence type="ECO:0000256" key="5">
    <source>
        <dbReference type="ARBA" id="ARBA00022927"/>
    </source>
</evidence>
<evidence type="ECO:0000256" key="8">
    <source>
        <dbReference type="ARBA" id="ARBA00023136"/>
    </source>
</evidence>
<evidence type="ECO:0000256" key="2">
    <source>
        <dbReference type="ARBA" id="ARBA00022448"/>
    </source>
</evidence>
<dbReference type="EMBL" id="VSSQ01047916">
    <property type="protein sequence ID" value="MPN01942.1"/>
    <property type="molecule type" value="Genomic_DNA"/>
</dbReference>
<organism evidence="10">
    <name type="scientific">bioreactor metagenome</name>
    <dbReference type="NCBI Taxonomy" id="1076179"/>
    <lineage>
        <taxon>unclassified sequences</taxon>
        <taxon>metagenomes</taxon>
        <taxon>ecological metagenomes</taxon>
    </lineage>
</organism>
<evidence type="ECO:0008006" key="11">
    <source>
        <dbReference type="Google" id="ProtNLM"/>
    </source>
</evidence>
<comment type="subcellular location">
    <subcellularLocation>
        <location evidence="1">Cell membrane</location>
        <topology evidence="1">Single-pass membrane protein</topology>
    </subcellularLocation>
</comment>
<keyword evidence="5" id="KW-0653">Protein transport</keyword>
<protein>
    <recommendedName>
        <fullName evidence="11">Sec translocon accessory complex subunit YajC</fullName>
    </recommendedName>
</protein>